<dbReference type="RefSeq" id="WP_212530061.1">
    <property type="nucleotide sequence ID" value="NZ_JAGSOG010000100.1"/>
</dbReference>
<evidence type="ECO:0000313" key="2">
    <source>
        <dbReference type="Proteomes" id="UP000675781"/>
    </source>
</evidence>
<accession>A0A941EV24</accession>
<dbReference type="AlphaFoldDB" id="A0A941EV24"/>
<name>A0A941EV24_9ACTN</name>
<proteinExistence type="predicted"/>
<evidence type="ECO:0000313" key="1">
    <source>
        <dbReference type="EMBL" id="MBR7835569.1"/>
    </source>
</evidence>
<comment type="caution">
    <text evidence="1">The sequence shown here is derived from an EMBL/GenBank/DDBJ whole genome shotgun (WGS) entry which is preliminary data.</text>
</comment>
<gene>
    <name evidence="1" type="ORF">KDL01_20005</name>
</gene>
<reference evidence="1" key="1">
    <citation type="submission" date="2021-04" db="EMBL/GenBank/DDBJ databases">
        <title>Genome based classification of Actinospica acidithermotolerans sp. nov., an actinobacterium isolated from an Indonesian hot spring.</title>
        <authorList>
            <person name="Kusuma A.B."/>
            <person name="Putra K.E."/>
            <person name="Nafisah S."/>
            <person name="Loh J."/>
            <person name="Nouioui I."/>
            <person name="Goodfellow M."/>
        </authorList>
    </citation>
    <scope>NUCLEOTIDE SEQUENCE</scope>
    <source>
        <strain evidence="1">CSCA 57</strain>
    </source>
</reference>
<protein>
    <submittedName>
        <fullName evidence="1">Uncharacterized protein</fullName>
    </submittedName>
</protein>
<sequence>MGYDVRGVIAGTALAEVIAVEFGPGTRAVGLEQGFALVPYTGTAYDHFLGRHGEPLHPFGSLRATVAALLADASRGGPVAYVEADYFGGTGQQHAAVWDGGVLAWGPMTIVFRQKTPPQGTAISQALRRLGVISPDESQDEFDAVGLRRHRHLEDWLPEMEIY</sequence>
<dbReference type="EMBL" id="JAGSOG010000100">
    <property type="protein sequence ID" value="MBR7835569.1"/>
    <property type="molecule type" value="Genomic_DNA"/>
</dbReference>
<dbReference type="Proteomes" id="UP000675781">
    <property type="component" value="Unassembled WGS sequence"/>
</dbReference>
<organism evidence="1 2">
    <name type="scientific">Actinospica durhamensis</name>
    <dbReference type="NCBI Taxonomy" id="1508375"/>
    <lineage>
        <taxon>Bacteria</taxon>
        <taxon>Bacillati</taxon>
        <taxon>Actinomycetota</taxon>
        <taxon>Actinomycetes</taxon>
        <taxon>Catenulisporales</taxon>
        <taxon>Actinospicaceae</taxon>
        <taxon>Actinospica</taxon>
    </lineage>
</organism>
<keyword evidence="2" id="KW-1185">Reference proteome</keyword>